<evidence type="ECO:0000313" key="2">
    <source>
        <dbReference type="EMBL" id="MBB3047642.1"/>
    </source>
</evidence>
<evidence type="ECO:0008006" key="4">
    <source>
        <dbReference type="Google" id="ProtNLM"/>
    </source>
</evidence>
<comment type="caution">
    <text evidence="2">The sequence shown here is derived from an EMBL/GenBank/DDBJ whole genome shotgun (WGS) entry which is preliminary data.</text>
</comment>
<gene>
    <name evidence="2" type="ORF">FHR99_001908</name>
</gene>
<dbReference type="EMBL" id="JACHWY010000002">
    <property type="protein sequence ID" value="MBB3047642.1"/>
    <property type="molecule type" value="Genomic_DNA"/>
</dbReference>
<dbReference type="Proteomes" id="UP000537130">
    <property type="component" value="Unassembled WGS sequence"/>
</dbReference>
<feature type="chain" id="PRO_5030896705" description="Lipoprotein" evidence="1">
    <location>
        <begin position="23"/>
        <end position="143"/>
    </location>
</feature>
<reference evidence="2 3" key="1">
    <citation type="submission" date="2020-08" db="EMBL/GenBank/DDBJ databases">
        <title>Genomic Encyclopedia of Type Strains, Phase III (KMG-III): the genomes of soil and plant-associated and newly described type strains.</title>
        <authorList>
            <person name="Whitman W."/>
        </authorList>
    </citation>
    <scope>NUCLEOTIDE SEQUENCE [LARGE SCALE GENOMIC DNA]</scope>
    <source>
        <strain evidence="2 3">CECT 8654</strain>
    </source>
</reference>
<accession>A0A7W4Z5Z8</accession>
<dbReference type="RefSeq" id="WP_183410412.1">
    <property type="nucleotide sequence ID" value="NZ_JACHWY010000002.1"/>
</dbReference>
<organism evidence="2 3">
    <name type="scientific">Litorivivens lipolytica</name>
    <dbReference type="NCBI Taxonomy" id="1524264"/>
    <lineage>
        <taxon>Bacteria</taxon>
        <taxon>Pseudomonadati</taxon>
        <taxon>Pseudomonadota</taxon>
        <taxon>Gammaproteobacteria</taxon>
        <taxon>Litorivivens</taxon>
    </lineage>
</organism>
<sequence length="143" mass="16155">MRFTVFIFLLGLVQACASNAPASGTQERFTPQILDNGTKLFRYEFSRGDKLRPILAYDQAGGFSDGRDVYSAEELRRKNERHLRFAVPRLLEENGYCREGFYTLDTLIGYGNASLRGECKEAATAEDRARFDKPSEQSASKQP</sequence>
<proteinExistence type="predicted"/>
<evidence type="ECO:0000313" key="3">
    <source>
        <dbReference type="Proteomes" id="UP000537130"/>
    </source>
</evidence>
<keyword evidence="3" id="KW-1185">Reference proteome</keyword>
<protein>
    <recommendedName>
        <fullName evidence="4">Lipoprotein</fullName>
    </recommendedName>
</protein>
<name>A0A7W4Z5Z8_9GAMM</name>
<keyword evidence="1" id="KW-0732">Signal</keyword>
<feature type="signal peptide" evidence="1">
    <location>
        <begin position="1"/>
        <end position="22"/>
    </location>
</feature>
<dbReference type="AlphaFoldDB" id="A0A7W4Z5Z8"/>
<evidence type="ECO:0000256" key="1">
    <source>
        <dbReference type="SAM" id="SignalP"/>
    </source>
</evidence>
<dbReference type="PROSITE" id="PS51257">
    <property type="entry name" value="PROKAR_LIPOPROTEIN"/>
    <property type="match status" value="1"/>
</dbReference>